<accession>A0A0F4ZJA0</accession>
<evidence type="ECO:0000256" key="1">
    <source>
        <dbReference type="ARBA" id="ARBA00004123"/>
    </source>
</evidence>
<dbReference type="SUPFAM" id="SSF57701">
    <property type="entry name" value="Zn2/Cys6 DNA-binding domain"/>
    <property type="match status" value="1"/>
</dbReference>
<dbReference type="GO" id="GO:0005634">
    <property type="term" value="C:nucleus"/>
    <property type="evidence" value="ECO:0007669"/>
    <property type="project" value="UniProtKB-SubCell"/>
</dbReference>
<dbReference type="GO" id="GO:0003677">
    <property type="term" value="F:DNA binding"/>
    <property type="evidence" value="ECO:0007669"/>
    <property type="project" value="InterPro"/>
</dbReference>
<dbReference type="OrthoDB" id="424974at2759"/>
<dbReference type="Proteomes" id="UP000033483">
    <property type="component" value="Unassembled WGS sequence"/>
</dbReference>
<dbReference type="PROSITE" id="PS00463">
    <property type="entry name" value="ZN2_CY6_FUNGAL_1"/>
    <property type="match status" value="1"/>
</dbReference>
<dbReference type="Pfam" id="PF04082">
    <property type="entry name" value="Fungal_trans"/>
    <property type="match status" value="1"/>
</dbReference>
<name>A0A0F4ZJA0_9PEZI</name>
<dbReference type="SMART" id="SM00906">
    <property type="entry name" value="Fungal_trans"/>
    <property type="match status" value="1"/>
</dbReference>
<feature type="region of interest" description="Disordered" evidence="4">
    <location>
        <begin position="801"/>
        <end position="830"/>
    </location>
</feature>
<dbReference type="AlphaFoldDB" id="A0A0F4ZJA0"/>
<evidence type="ECO:0000313" key="6">
    <source>
        <dbReference type="EMBL" id="KKA30171.1"/>
    </source>
</evidence>
<dbReference type="EMBL" id="LAEV01000468">
    <property type="protein sequence ID" value="KKA30171.1"/>
    <property type="molecule type" value="Genomic_DNA"/>
</dbReference>
<protein>
    <recommendedName>
        <fullName evidence="5">Zn(2)-C6 fungal-type domain-containing protein</fullName>
    </recommendedName>
</protein>
<evidence type="ECO:0000256" key="4">
    <source>
        <dbReference type="SAM" id="MobiDB-lite"/>
    </source>
</evidence>
<dbReference type="Gene3D" id="4.10.240.10">
    <property type="entry name" value="Zn(2)-C6 fungal-type DNA-binding domain"/>
    <property type="match status" value="1"/>
</dbReference>
<keyword evidence="7" id="KW-1185">Reference proteome</keyword>
<dbReference type="PANTHER" id="PTHR31001:SF40">
    <property type="entry name" value="ZN(II)2CYS6 TRANSCRIPTION FACTOR (EUROFUNG)"/>
    <property type="match status" value="1"/>
</dbReference>
<organism evidence="6 7">
    <name type="scientific">Thielaviopsis punctulata</name>
    <dbReference type="NCBI Taxonomy" id="72032"/>
    <lineage>
        <taxon>Eukaryota</taxon>
        <taxon>Fungi</taxon>
        <taxon>Dikarya</taxon>
        <taxon>Ascomycota</taxon>
        <taxon>Pezizomycotina</taxon>
        <taxon>Sordariomycetes</taxon>
        <taxon>Hypocreomycetidae</taxon>
        <taxon>Microascales</taxon>
        <taxon>Ceratocystidaceae</taxon>
        <taxon>Thielaviopsis</taxon>
    </lineage>
</organism>
<keyword evidence="3" id="KW-0539">Nucleus</keyword>
<feature type="compositionally biased region" description="Low complexity" evidence="4">
    <location>
        <begin position="7"/>
        <end position="45"/>
    </location>
</feature>
<feature type="compositionally biased region" description="Low complexity" evidence="4">
    <location>
        <begin position="85"/>
        <end position="97"/>
    </location>
</feature>
<dbReference type="InterPro" id="IPR007219">
    <property type="entry name" value="XnlR_reg_dom"/>
</dbReference>
<gene>
    <name evidence="6" type="ORF">TD95_001183</name>
</gene>
<comment type="subcellular location">
    <subcellularLocation>
        <location evidence="1">Nucleus</location>
    </subcellularLocation>
</comment>
<dbReference type="GO" id="GO:0006351">
    <property type="term" value="P:DNA-templated transcription"/>
    <property type="evidence" value="ECO:0007669"/>
    <property type="project" value="InterPro"/>
</dbReference>
<evidence type="ECO:0000313" key="7">
    <source>
        <dbReference type="Proteomes" id="UP000033483"/>
    </source>
</evidence>
<feature type="region of interest" description="Disordered" evidence="4">
    <location>
        <begin position="1"/>
        <end position="45"/>
    </location>
</feature>
<dbReference type="InterPro" id="IPR001138">
    <property type="entry name" value="Zn2Cys6_DnaBD"/>
</dbReference>
<dbReference type="PROSITE" id="PS50048">
    <property type="entry name" value="ZN2_CY6_FUNGAL_2"/>
    <property type="match status" value="1"/>
</dbReference>
<feature type="region of interest" description="Disordered" evidence="4">
    <location>
        <begin position="744"/>
        <end position="772"/>
    </location>
</feature>
<dbReference type="SMART" id="SM00066">
    <property type="entry name" value="GAL4"/>
    <property type="match status" value="1"/>
</dbReference>
<evidence type="ECO:0000256" key="3">
    <source>
        <dbReference type="ARBA" id="ARBA00023242"/>
    </source>
</evidence>
<feature type="compositionally biased region" description="Low complexity" evidence="4">
    <location>
        <begin position="744"/>
        <end position="753"/>
    </location>
</feature>
<dbReference type="InterPro" id="IPR050613">
    <property type="entry name" value="Sec_Metabolite_Reg"/>
</dbReference>
<comment type="caution">
    <text evidence="6">The sequence shown here is derived from an EMBL/GenBank/DDBJ whole genome shotgun (WGS) entry which is preliminary data.</text>
</comment>
<feature type="non-terminal residue" evidence="6">
    <location>
        <position position="847"/>
    </location>
</feature>
<dbReference type="Pfam" id="PF00172">
    <property type="entry name" value="Zn_clus"/>
    <property type="match status" value="1"/>
</dbReference>
<dbReference type="GO" id="GO:0008270">
    <property type="term" value="F:zinc ion binding"/>
    <property type="evidence" value="ECO:0007669"/>
    <property type="project" value="InterPro"/>
</dbReference>
<dbReference type="PANTHER" id="PTHR31001">
    <property type="entry name" value="UNCHARACTERIZED TRANSCRIPTIONAL REGULATORY PROTEIN"/>
    <property type="match status" value="1"/>
</dbReference>
<dbReference type="InterPro" id="IPR036864">
    <property type="entry name" value="Zn2-C6_fun-type_DNA-bd_sf"/>
</dbReference>
<sequence length="847" mass="94614">MDSSQPASALAAVSYAANAQTAAPAPAPNSAPNSALASTSKPPVATSAIPAAAVPPASIAVQPSATPASNTTAIAIATTNTKTITAPATITDTTTNSTPPPPSAAASRPDEPSSYQRPIRRRMRMITSCFECRRRKLKCNKGQPCENCVRFTRECVYLANRLDDAGKMRFNELKEKVGSLERAMERDIILSNSTRKVNLLADAVGFNDTHDSAIQPGDMIMAETVLPNRRSIPTDDVVDVVLRVGCAHLHVRTEALLLASFNSDNVPIHDLIDLINAETRTYDPFPDFLRFSSDCLMPFSMCTNGDFPANASLNPLLPQRPVANILVARYFRAVHLVCPCFDQKEFQIQYMIFWDRIVQGITPSDKAFCAVFSVLFSAVVSMRDNEYYAAVGRERSVDIKRLQMGVEIALHRAQYMRGTNFSTLQALVAYLLAICRTEISRAHSAAVGTALRIAEFMGLGKDGQFFDLTPKEIQLRRLIWYQLCFLDIRTSEAQGPRPYVCREDFNTKLPINVSDEVLHSSSKMPEPTNCWTPILLSILRFEIIEMTRAVWDDRQKPEGRRHTITEMLNRIEDFRKMMIDKYDKLMDNNDPVQRYTKVAFHLQVYRLFVLVLVRYHQPSVNELPQKLNSVLIHAAIMIVELTITLETHPEYTDWRWYIGAYTQYQPALILAREIFDNPNSLDRDRIWACLDFVFNLRPEDDRNFKIRCIMASVISKLRVYRTLRMPRWGTSGKHHHKYEQVEHAAAPSATADPAHSELSSTASAPSVVPPQAMMHGGNTLAASWVLPKKSPSPATLMDMDGSHAPHYAGSPMKVGTPQSYGSDDLLGPESWQRALNPAPLFVGQPAQ</sequence>
<proteinExistence type="predicted"/>
<feature type="compositionally biased region" description="Low complexity" evidence="4">
    <location>
        <begin position="759"/>
        <end position="770"/>
    </location>
</feature>
<dbReference type="GO" id="GO:0000981">
    <property type="term" value="F:DNA-binding transcription factor activity, RNA polymerase II-specific"/>
    <property type="evidence" value="ECO:0007669"/>
    <property type="project" value="InterPro"/>
</dbReference>
<reference evidence="6 7" key="1">
    <citation type="submission" date="2015-03" db="EMBL/GenBank/DDBJ databases">
        <authorList>
            <person name="Radwan O."/>
            <person name="Al-Naeli F.A."/>
            <person name="Rendon G.A."/>
            <person name="Fields C."/>
        </authorList>
    </citation>
    <scope>NUCLEOTIDE SEQUENCE [LARGE SCALE GENOMIC DNA]</scope>
    <source>
        <strain evidence="6">CR-DP1</strain>
    </source>
</reference>
<dbReference type="CDD" id="cd00067">
    <property type="entry name" value="GAL4"/>
    <property type="match status" value="1"/>
</dbReference>
<evidence type="ECO:0000259" key="5">
    <source>
        <dbReference type="PROSITE" id="PS50048"/>
    </source>
</evidence>
<dbReference type="CDD" id="cd12148">
    <property type="entry name" value="fungal_TF_MHR"/>
    <property type="match status" value="1"/>
</dbReference>
<feature type="region of interest" description="Disordered" evidence="4">
    <location>
        <begin position="85"/>
        <end position="116"/>
    </location>
</feature>
<evidence type="ECO:0000256" key="2">
    <source>
        <dbReference type="ARBA" id="ARBA00022723"/>
    </source>
</evidence>
<keyword evidence="2" id="KW-0479">Metal-binding</keyword>
<feature type="domain" description="Zn(2)-C6 fungal-type" evidence="5">
    <location>
        <begin position="128"/>
        <end position="157"/>
    </location>
</feature>